<keyword evidence="1" id="KW-0472">Membrane</keyword>
<gene>
    <name evidence="2" type="ORF">GWO12_07300</name>
</gene>
<evidence type="ECO:0000313" key="2">
    <source>
        <dbReference type="EMBL" id="NIR74906.1"/>
    </source>
</evidence>
<sequence>MGIELLFAGGAAYAGFRYTKKFVVRKLRFVPNARKKATPWIAGAGAAIVAAPVAALLPIIGGLTAAAFGAGVFGGVKAGNKELDGTNVWGDRR</sequence>
<comment type="caution">
    <text evidence="2">The sequence shown here is derived from an EMBL/GenBank/DDBJ whole genome shotgun (WGS) entry which is preliminary data.</text>
</comment>
<dbReference type="EMBL" id="JAACAK010000049">
    <property type="protein sequence ID" value="NIR74906.1"/>
    <property type="molecule type" value="Genomic_DNA"/>
</dbReference>
<feature type="transmembrane region" description="Helical" evidence="1">
    <location>
        <begin position="40"/>
        <end position="73"/>
    </location>
</feature>
<evidence type="ECO:0000313" key="3">
    <source>
        <dbReference type="Proteomes" id="UP000702544"/>
    </source>
</evidence>
<name>A0AAE4ZB54_9BACT</name>
<proteinExistence type="predicted"/>
<organism evidence="2 3">
    <name type="scientific">Candidatus Kutchimonas denitrificans</name>
    <dbReference type="NCBI Taxonomy" id="3056748"/>
    <lineage>
        <taxon>Bacteria</taxon>
        <taxon>Pseudomonadati</taxon>
        <taxon>Gemmatimonadota</taxon>
        <taxon>Gemmatimonadia</taxon>
        <taxon>Candidatus Palauibacterales</taxon>
        <taxon>Candidatus Palauibacteraceae</taxon>
        <taxon>Candidatus Kutchimonas</taxon>
    </lineage>
</organism>
<keyword evidence="1" id="KW-0812">Transmembrane</keyword>
<dbReference type="AlphaFoldDB" id="A0AAE4ZB54"/>
<accession>A0AAE4ZB54</accession>
<protein>
    <submittedName>
        <fullName evidence="2">Uncharacterized protein</fullName>
    </submittedName>
</protein>
<reference evidence="2 3" key="1">
    <citation type="submission" date="2020-01" db="EMBL/GenBank/DDBJ databases">
        <title>Genomes assembled from Gulf of Kutch pelagic sediment metagenomes.</title>
        <authorList>
            <person name="Chandrashekar M."/>
            <person name="Mahajan M.S."/>
            <person name="Dave K.J."/>
            <person name="Vatsa P."/>
            <person name="Nathani N.M."/>
        </authorList>
    </citation>
    <scope>NUCLEOTIDE SEQUENCE [LARGE SCALE GENOMIC DNA]</scope>
    <source>
        <strain evidence="2">KS3-K002</strain>
    </source>
</reference>
<evidence type="ECO:0000256" key="1">
    <source>
        <dbReference type="SAM" id="Phobius"/>
    </source>
</evidence>
<dbReference type="Proteomes" id="UP000702544">
    <property type="component" value="Unassembled WGS sequence"/>
</dbReference>
<keyword evidence="1" id="KW-1133">Transmembrane helix</keyword>